<dbReference type="PANTHER" id="PTHR35527:SF2">
    <property type="entry name" value="HYDROLASE"/>
    <property type="match status" value="1"/>
</dbReference>
<evidence type="ECO:0000313" key="6">
    <source>
        <dbReference type="Proteomes" id="UP000776983"/>
    </source>
</evidence>
<feature type="signal peptide" evidence="3">
    <location>
        <begin position="1"/>
        <end position="29"/>
    </location>
</feature>
<evidence type="ECO:0000259" key="4">
    <source>
        <dbReference type="Pfam" id="PF02275"/>
    </source>
</evidence>
<keyword evidence="6" id="KW-1185">Reference proteome</keyword>
<name>A0ABS8CF01_9BURK</name>
<protein>
    <submittedName>
        <fullName evidence="5">Linear amide C-N hydrolase</fullName>
    </submittedName>
</protein>
<dbReference type="Proteomes" id="UP000776983">
    <property type="component" value="Unassembled WGS sequence"/>
</dbReference>
<dbReference type="PANTHER" id="PTHR35527">
    <property type="entry name" value="CHOLOYLGLYCINE HYDROLASE"/>
    <property type="match status" value="1"/>
</dbReference>
<dbReference type="EMBL" id="JACDXW010000005">
    <property type="protein sequence ID" value="MCB5364149.1"/>
    <property type="molecule type" value="Genomic_DNA"/>
</dbReference>
<accession>A0ABS8CF01</accession>
<reference evidence="5 6" key="1">
    <citation type="submission" date="2020-07" db="EMBL/GenBank/DDBJ databases">
        <title>Pusillimonas sp. nov., isolated from poultry manure in Taiwan.</title>
        <authorList>
            <person name="Lin S.-Y."/>
            <person name="Tang Y.-S."/>
            <person name="Young C.-C."/>
        </authorList>
    </citation>
    <scope>NUCLEOTIDE SEQUENCE [LARGE SCALE GENOMIC DNA]</scope>
    <source>
        <strain evidence="5 6">CC-YST705</strain>
    </source>
</reference>
<evidence type="ECO:0000256" key="1">
    <source>
        <dbReference type="ARBA" id="ARBA00006625"/>
    </source>
</evidence>
<gene>
    <name evidence="5" type="ORF">H0484_10370</name>
</gene>
<evidence type="ECO:0000313" key="5">
    <source>
        <dbReference type="EMBL" id="MCB5364149.1"/>
    </source>
</evidence>
<dbReference type="Pfam" id="PF02275">
    <property type="entry name" value="CBAH"/>
    <property type="match status" value="1"/>
</dbReference>
<dbReference type="GO" id="GO:0016787">
    <property type="term" value="F:hydrolase activity"/>
    <property type="evidence" value="ECO:0007669"/>
    <property type="project" value="UniProtKB-KW"/>
</dbReference>
<feature type="domain" description="Choloylglycine hydrolase/NAAA C-terminal" evidence="4">
    <location>
        <begin position="30"/>
        <end position="318"/>
    </location>
</feature>
<dbReference type="InterPro" id="IPR052193">
    <property type="entry name" value="Peptidase_C59"/>
</dbReference>
<dbReference type="RefSeq" id="WP_226954573.1">
    <property type="nucleotide sequence ID" value="NZ_JACDXW010000005.1"/>
</dbReference>
<feature type="chain" id="PRO_5045328003" evidence="3">
    <location>
        <begin position="30"/>
        <end position="388"/>
    </location>
</feature>
<comment type="similarity">
    <text evidence="1">Belongs to the peptidase C59 family.</text>
</comment>
<dbReference type="InterPro" id="IPR029055">
    <property type="entry name" value="Ntn_hydrolases_N"/>
</dbReference>
<keyword evidence="2 5" id="KW-0378">Hydrolase</keyword>
<evidence type="ECO:0000256" key="3">
    <source>
        <dbReference type="SAM" id="SignalP"/>
    </source>
</evidence>
<dbReference type="Gene3D" id="3.60.60.10">
    <property type="entry name" value="Penicillin V Acylase, Chain A"/>
    <property type="match status" value="1"/>
</dbReference>
<proteinExistence type="inferred from homology"/>
<sequence>MKRPLTLRRSALACLLAVATAAAPLTAQACTSLLYRDMNGAPYAGRTMELPMELPYEMAYVPVGTSFGSKADQHHVLDFTAKHAFVSIGVNDPLNGSLKITEGVNDKGLSFALLAFASTKGPADMVKQTQAVLAAIDLGAWTLSQFSTVAEVKAALETQPVLVTALLPLGMMKTPFHYTLHDASGASIVIEFANGKQQVHDNPVGVMTNGPEFQWHMTNLDNYTFLSNKDQSTITLNGREFSQPDSGIATVALPASNTSVGRFVRAVYYSQFAEKGRNPTEAIQTLAHVMNNFDRPRGITIDERFKEQLVNMTAPGVNGEWTYTSEYTSWTSLIDLRQQQMFVRPYYGINYVRFDLKELGQLKELKKVPLKDIVAEMRDGSAALIAAK</sequence>
<organism evidence="5 6">
    <name type="scientific">Mesopusillimonas faecipullorum</name>
    <dbReference type="NCBI Taxonomy" id="2755040"/>
    <lineage>
        <taxon>Bacteria</taxon>
        <taxon>Pseudomonadati</taxon>
        <taxon>Pseudomonadota</taxon>
        <taxon>Betaproteobacteria</taxon>
        <taxon>Burkholderiales</taxon>
        <taxon>Alcaligenaceae</taxon>
        <taxon>Mesopusillimonas</taxon>
    </lineage>
</organism>
<dbReference type="SUPFAM" id="SSF56235">
    <property type="entry name" value="N-terminal nucleophile aminohydrolases (Ntn hydrolases)"/>
    <property type="match status" value="1"/>
</dbReference>
<evidence type="ECO:0000256" key="2">
    <source>
        <dbReference type="ARBA" id="ARBA00022801"/>
    </source>
</evidence>
<dbReference type="InterPro" id="IPR029132">
    <property type="entry name" value="CBAH/NAAA_C"/>
</dbReference>
<comment type="caution">
    <text evidence="5">The sequence shown here is derived from an EMBL/GenBank/DDBJ whole genome shotgun (WGS) entry which is preliminary data.</text>
</comment>
<keyword evidence="3" id="KW-0732">Signal</keyword>
<dbReference type="PROSITE" id="PS51257">
    <property type="entry name" value="PROKAR_LIPOPROTEIN"/>
    <property type="match status" value="1"/>
</dbReference>